<dbReference type="InterPro" id="IPR001915">
    <property type="entry name" value="Peptidase_M48"/>
</dbReference>
<comment type="cofactor">
    <cofactor evidence="6">
        <name>Zn(2+)</name>
        <dbReference type="ChEBI" id="CHEBI:29105"/>
    </cofactor>
    <text evidence="6">Binds 1 zinc ion per subunit.</text>
</comment>
<dbReference type="PANTHER" id="PTHR34978">
    <property type="entry name" value="POSSIBLE SENSOR-TRANSDUCER PROTEIN BLAR"/>
    <property type="match status" value="1"/>
</dbReference>
<protein>
    <submittedName>
        <fullName evidence="9">M56 family metallopeptidase</fullName>
    </submittedName>
</protein>
<dbReference type="EMBL" id="WEIA01000006">
    <property type="protein sequence ID" value="NLR21993.1"/>
    <property type="molecule type" value="Genomic_DNA"/>
</dbReference>
<dbReference type="Proteomes" id="UP001304419">
    <property type="component" value="Chromosome 1"/>
</dbReference>
<evidence type="ECO:0000313" key="12">
    <source>
        <dbReference type="Proteomes" id="UP001304419"/>
    </source>
</evidence>
<feature type="transmembrane region" description="Helical" evidence="7">
    <location>
        <begin position="48"/>
        <end position="69"/>
    </location>
</feature>
<evidence type="ECO:0000256" key="5">
    <source>
        <dbReference type="ARBA" id="ARBA00023049"/>
    </source>
</evidence>
<dbReference type="CDD" id="cd07326">
    <property type="entry name" value="M56_BlaR1_MecR1_like"/>
    <property type="match status" value="1"/>
</dbReference>
<evidence type="ECO:0000256" key="7">
    <source>
        <dbReference type="SAM" id="Phobius"/>
    </source>
</evidence>
<dbReference type="Gene3D" id="3.30.2010.10">
    <property type="entry name" value="Metalloproteases ('zincins'), catalytic domain"/>
    <property type="match status" value="1"/>
</dbReference>
<evidence type="ECO:0000256" key="6">
    <source>
        <dbReference type="RuleBase" id="RU003983"/>
    </source>
</evidence>
<evidence type="ECO:0000313" key="10">
    <source>
        <dbReference type="EMBL" id="WOX28591.1"/>
    </source>
</evidence>
<dbReference type="InterPro" id="IPR052173">
    <property type="entry name" value="Beta-lactam_resp_regulator"/>
</dbReference>
<accession>A0A8I2H2Q8</accession>
<keyword evidence="7" id="KW-0472">Membrane</keyword>
<organism evidence="9 11">
    <name type="scientific">Pseudoalteromonas maricaloris</name>
    <dbReference type="NCBI Taxonomy" id="184924"/>
    <lineage>
        <taxon>Bacteria</taxon>
        <taxon>Pseudomonadati</taxon>
        <taxon>Pseudomonadota</taxon>
        <taxon>Gammaproteobacteria</taxon>
        <taxon>Alteromonadales</taxon>
        <taxon>Pseudoalteromonadaceae</taxon>
        <taxon>Pseudoalteromonas</taxon>
    </lineage>
</organism>
<proteinExistence type="inferred from homology"/>
<feature type="transmembrane region" description="Helical" evidence="7">
    <location>
        <begin position="12"/>
        <end position="36"/>
    </location>
</feature>
<keyword evidence="7" id="KW-1133">Transmembrane helix</keyword>
<dbReference type="GO" id="GO:0006508">
    <property type="term" value="P:proteolysis"/>
    <property type="evidence" value="ECO:0007669"/>
    <property type="project" value="UniProtKB-KW"/>
</dbReference>
<dbReference type="GO" id="GO:0046872">
    <property type="term" value="F:metal ion binding"/>
    <property type="evidence" value="ECO:0007669"/>
    <property type="project" value="UniProtKB-KW"/>
</dbReference>
<comment type="similarity">
    <text evidence="6">Belongs to the peptidase M48 family.</text>
</comment>
<keyword evidence="12" id="KW-1185">Reference proteome</keyword>
<evidence type="ECO:0000256" key="3">
    <source>
        <dbReference type="ARBA" id="ARBA00022801"/>
    </source>
</evidence>
<dbReference type="PANTHER" id="PTHR34978:SF3">
    <property type="entry name" value="SLR0241 PROTEIN"/>
    <property type="match status" value="1"/>
</dbReference>
<dbReference type="Proteomes" id="UP000646877">
    <property type="component" value="Unassembled WGS sequence"/>
</dbReference>
<dbReference type="EMBL" id="CP137578">
    <property type="protein sequence ID" value="WOX28591.1"/>
    <property type="molecule type" value="Genomic_DNA"/>
</dbReference>
<dbReference type="AlphaFoldDB" id="A0A8I2H2Q8"/>
<evidence type="ECO:0000256" key="4">
    <source>
        <dbReference type="ARBA" id="ARBA00022833"/>
    </source>
</evidence>
<evidence type="ECO:0000313" key="9">
    <source>
        <dbReference type="EMBL" id="NLR21993.1"/>
    </source>
</evidence>
<evidence type="ECO:0000313" key="11">
    <source>
        <dbReference type="Proteomes" id="UP000646877"/>
    </source>
</evidence>
<name>A0A8I2H2Q8_9GAMM</name>
<keyword evidence="7" id="KW-0812">Transmembrane</keyword>
<gene>
    <name evidence="9" type="ORF">F9Y85_11800</name>
    <name evidence="10" type="ORF">R5H13_18555</name>
</gene>
<dbReference type="Pfam" id="PF01435">
    <property type="entry name" value="Peptidase_M48"/>
    <property type="match status" value="1"/>
</dbReference>
<reference evidence="9" key="1">
    <citation type="submission" date="2019-10" db="EMBL/GenBank/DDBJ databases">
        <authorList>
            <person name="Paulsen S."/>
        </authorList>
    </citation>
    <scope>NUCLEOTIDE SEQUENCE</scope>
    <source>
        <strain evidence="9">LMG 19692</strain>
    </source>
</reference>
<reference evidence="10 12" key="2">
    <citation type="submission" date="2023-10" db="EMBL/GenBank/DDBJ databases">
        <title>To unveil natural product biosynthetic capacity in Pseudoalteromonas.</title>
        <authorList>
            <person name="Wang J."/>
        </authorList>
    </citation>
    <scope>NUCLEOTIDE SEQUENCE [LARGE SCALE GENOMIC DNA]</scope>
    <source>
        <strain evidence="10 12">DSM 15914</strain>
    </source>
</reference>
<feature type="transmembrane region" description="Helical" evidence="7">
    <location>
        <begin position="89"/>
        <end position="115"/>
    </location>
</feature>
<evidence type="ECO:0000259" key="8">
    <source>
        <dbReference type="Pfam" id="PF01435"/>
    </source>
</evidence>
<feature type="transmembrane region" description="Helical" evidence="7">
    <location>
        <begin position="295"/>
        <end position="316"/>
    </location>
</feature>
<sequence>MLVGDMAIVLNLLSVSVLAFVIGIATVAVVSRFVLFRLEQVSFNSQKFILWSLVSAPWWIAFSCISYFMPYSLGFDKVFNISWFEDFAHWHHIDIFSFSSWHALTLLLALIYLAWRVTKTTFARTKQSIALSSLLSFTDAQDARTTNGNQYLLMPVKVPVAFTTGFISPKIYVSTGLQTQVSDEQLNIIVNHELAHVTARDPLFKVLFTALASFYPSRIKQTLIEQYVLMTEKMADNEVTKEYDHLDIAQTLIDVARLQKALPTDCDQASVSYFGHDYTSLRVEGLLNPINKPSLTTFIITLALLATMPVLAASTVDSFHHFIETFFIH</sequence>
<keyword evidence="3 6" id="KW-0378">Hydrolase</keyword>
<keyword evidence="2" id="KW-0479">Metal-binding</keyword>
<dbReference type="RefSeq" id="WP_028834939.1">
    <property type="nucleotide sequence ID" value="NZ_CBCSDF010000016.1"/>
</dbReference>
<keyword evidence="4 6" id="KW-0862">Zinc</keyword>
<evidence type="ECO:0000256" key="1">
    <source>
        <dbReference type="ARBA" id="ARBA00022670"/>
    </source>
</evidence>
<dbReference type="GO" id="GO:0004222">
    <property type="term" value="F:metalloendopeptidase activity"/>
    <property type="evidence" value="ECO:0007669"/>
    <property type="project" value="InterPro"/>
</dbReference>
<feature type="domain" description="Peptidase M48" evidence="8">
    <location>
        <begin position="157"/>
        <end position="214"/>
    </location>
</feature>
<keyword evidence="1 6" id="KW-0645">Protease</keyword>
<keyword evidence="5 6" id="KW-0482">Metalloprotease</keyword>
<evidence type="ECO:0000256" key="2">
    <source>
        <dbReference type="ARBA" id="ARBA00022723"/>
    </source>
</evidence>